<evidence type="ECO:0000313" key="2">
    <source>
        <dbReference type="Proteomes" id="UP001152795"/>
    </source>
</evidence>
<dbReference type="InterPro" id="IPR039584">
    <property type="entry name" value="HSF2BP"/>
</dbReference>
<dbReference type="PANTHER" id="PTHR15434:SF2">
    <property type="entry name" value="HEAT SHOCK FACTOR 2-BINDING PROTEIN"/>
    <property type="match status" value="1"/>
</dbReference>
<organism evidence="1 2">
    <name type="scientific">Paramuricea clavata</name>
    <name type="common">Red gorgonian</name>
    <name type="synonym">Violescent sea-whip</name>
    <dbReference type="NCBI Taxonomy" id="317549"/>
    <lineage>
        <taxon>Eukaryota</taxon>
        <taxon>Metazoa</taxon>
        <taxon>Cnidaria</taxon>
        <taxon>Anthozoa</taxon>
        <taxon>Octocorallia</taxon>
        <taxon>Malacalcyonacea</taxon>
        <taxon>Plexauridae</taxon>
        <taxon>Paramuricea</taxon>
    </lineage>
</organism>
<keyword evidence="2" id="KW-1185">Reference proteome</keyword>
<protein>
    <submittedName>
        <fullName evidence="1">Uncharacterized protein</fullName>
    </submittedName>
</protein>
<dbReference type="AlphaFoldDB" id="A0A6S7LBV1"/>
<sequence>MGLKYLTSKKGLMTTLAYLLKDETDADLRLSCINCIQSLITEPDNPSLGHELMEMVSIRKLQEYADLSKGELKKVTLELISDLTEVLYRRSQP</sequence>
<dbReference type="OrthoDB" id="10065854at2759"/>
<accession>A0A6S7LBV1</accession>
<dbReference type="EMBL" id="CACRXK020020724">
    <property type="protein sequence ID" value="CAB4035112.1"/>
    <property type="molecule type" value="Genomic_DNA"/>
</dbReference>
<proteinExistence type="predicted"/>
<dbReference type="Proteomes" id="UP001152795">
    <property type="component" value="Unassembled WGS sequence"/>
</dbReference>
<gene>
    <name evidence="1" type="ORF">PACLA_8A035634</name>
</gene>
<reference evidence="1" key="1">
    <citation type="submission" date="2020-04" db="EMBL/GenBank/DDBJ databases">
        <authorList>
            <person name="Alioto T."/>
            <person name="Alioto T."/>
            <person name="Gomez Garrido J."/>
        </authorList>
    </citation>
    <scope>NUCLEOTIDE SEQUENCE</scope>
    <source>
        <strain evidence="1">A484AB</strain>
    </source>
</reference>
<evidence type="ECO:0000313" key="1">
    <source>
        <dbReference type="EMBL" id="CAB4035112.1"/>
    </source>
</evidence>
<dbReference type="GO" id="GO:0005829">
    <property type="term" value="C:cytosol"/>
    <property type="evidence" value="ECO:0007669"/>
    <property type="project" value="TreeGrafter"/>
</dbReference>
<name>A0A6S7LBV1_PARCT</name>
<dbReference type="PANTHER" id="PTHR15434">
    <property type="entry name" value="HEAT SHOCK FACTOR 2-BINDING PROTEIN"/>
    <property type="match status" value="1"/>
</dbReference>
<comment type="caution">
    <text evidence="1">The sequence shown here is derived from an EMBL/GenBank/DDBJ whole genome shotgun (WGS) entry which is preliminary data.</text>
</comment>